<dbReference type="InterPro" id="IPR050779">
    <property type="entry name" value="Transglutaminase"/>
</dbReference>
<dbReference type="AlphaFoldDB" id="A0AAV2PSG1"/>
<feature type="domain" description="Transglutaminase-like" evidence="2">
    <location>
        <begin position="319"/>
        <end position="412"/>
    </location>
</feature>
<evidence type="ECO:0000313" key="4">
    <source>
        <dbReference type="Proteomes" id="UP001497623"/>
    </source>
</evidence>
<protein>
    <recommendedName>
        <fullName evidence="2">Transglutaminase-like domain-containing protein</fullName>
    </recommendedName>
</protein>
<dbReference type="InterPro" id="IPR013808">
    <property type="entry name" value="Transglutaminase_AS"/>
</dbReference>
<evidence type="ECO:0000256" key="1">
    <source>
        <dbReference type="ARBA" id="ARBA00005968"/>
    </source>
</evidence>
<dbReference type="InterPro" id="IPR014756">
    <property type="entry name" value="Ig_E-set"/>
</dbReference>
<dbReference type="InterPro" id="IPR038765">
    <property type="entry name" value="Papain-like_cys_pep_sf"/>
</dbReference>
<dbReference type="Gene3D" id="2.60.40.10">
    <property type="entry name" value="Immunoglobulins"/>
    <property type="match status" value="1"/>
</dbReference>
<accession>A0AAV2PSG1</accession>
<dbReference type="InterPro" id="IPR036985">
    <property type="entry name" value="Transglutaminase-like_sf"/>
</dbReference>
<dbReference type="EMBL" id="CAXKWB010001113">
    <property type="protein sequence ID" value="CAL4063340.1"/>
    <property type="molecule type" value="Genomic_DNA"/>
</dbReference>
<dbReference type="PROSITE" id="PS00547">
    <property type="entry name" value="TRANSGLUTAMINASES"/>
    <property type="match status" value="1"/>
</dbReference>
<dbReference type="Gene3D" id="3.90.260.10">
    <property type="entry name" value="Transglutaminase-like"/>
    <property type="match status" value="1"/>
</dbReference>
<comment type="caution">
    <text evidence="3">The sequence shown here is derived from an EMBL/GenBank/DDBJ whole genome shotgun (WGS) entry which is preliminary data.</text>
</comment>
<evidence type="ECO:0000259" key="2">
    <source>
        <dbReference type="SMART" id="SM00460"/>
    </source>
</evidence>
<gene>
    <name evidence="3" type="ORF">MNOR_LOCUS3303</name>
</gene>
<sequence length="419" mass="47076">MTNSFPNIGVWLSPSPSPLYGLEGNTIHSESPGQEETFVLPKPGAEGEETPLKPNFLRILSWDFQVERNGRSHFTSRYDLMSQKEPSLVIRRGQYFTITLKTNRKMTEEDKLSLIFTVAGCKQPSYGEGTQIGVAVDGINFAGWCAMIESSTENSININVFSSVKSIVGEWTMEVDARSGQQDNNFPCNKSFYILFNPWCSDDEVYVEGKDERNEYILNETGLIWRGTSNCMRPCSWNFAQFEENILQCILYVLKNVCRMSPSNMSDAVKVSRAISAGINSPDDAGVLVGNWTGEYEGGTSPTKWGGSELILQEYFKNKKPVKFGQCWVFSGVVTTACRALGLPCRSVTNFSSAHDTHNSLTIDYFFDDEGSVMENLSSDSIWNFHVWNEVWMTREDLGEEYNGWQAIDATPQEESDGK</sequence>
<dbReference type="PANTHER" id="PTHR11590">
    <property type="entry name" value="PROTEIN-GLUTAMINE GAMMA-GLUTAMYLTRANSFERASE"/>
    <property type="match status" value="1"/>
</dbReference>
<dbReference type="Pfam" id="PF00868">
    <property type="entry name" value="Transglut_N"/>
    <property type="match status" value="1"/>
</dbReference>
<proteinExistence type="inferred from homology"/>
<dbReference type="SUPFAM" id="SSF81296">
    <property type="entry name" value="E set domains"/>
    <property type="match status" value="1"/>
</dbReference>
<dbReference type="InterPro" id="IPR002931">
    <property type="entry name" value="Transglutaminase-like"/>
</dbReference>
<evidence type="ECO:0000313" key="3">
    <source>
        <dbReference type="EMBL" id="CAL4063340.1"/>
    </source>
</evidence>
<keyword evidence="4" id="KW-1185">Reference proteome</keyword>
<feature type="non-terminal residue" evidence="3">
    <location>
        <position position="419"/>
    </location>
</feature>
<dbReference type="InterPro" id="IPR001102">
    <property type="entry name" value="Transglutaminase_N"/>
</dbReference>
<dbReference type="SUPFAM" id="SSF54001">
    <property type="entry name" value="Cysteine proteinases"/>
    <property type="match status" value="1"/>
</dbReference>
<reference evidence="3 4" key="1">
    <citation type="submission" date="2024-05" db="EMBL/GenBank/DDBJ databases">
        <authorList>
            <person name="Wallberg A."/>
        </authorList>
    </citation>
    <scope>NUCLEOTIDE SEQUENCE [LARGE SCALE GENOMIC DNA]</scope>
</reference>
<dbReference type="SMART" id="SM00460">
    <property type="entry name" value="TGc"/>
    <property type="match status" value="1"/>
</dbReference>
<dbReference type="Proteomes" id="UP001497623">
    <property type="component" value="Unassembled WGS sequence"/>
</dbReference>
<name>A0AAV2PSG1_MEGNR</name>
<dbReference type="InterPro" id="IPR013783">
    <property type="entry name" value="Ig-like_fold"/>
</dbReference>
<dbReference type="GO" id="GO:0003810">
    <property type="term" value="F:protein-glutamine gamma-glutamyltransferase activity"/>
    <property type="evidence" value="ECO:0007669"/>
    <property type="project" value="TreeGrafter"/>
</dbReference>
<dbReference type="Pfam" id="PF01841">
    <property type="entry name" value="Transglut_core"/>
    <property type="match status" value="1"/>
</dbReference>
<comment type="similarity">
    <text evidence="1">Belongs to the transglutaminase superfamily. Transglutaminase family.</text>
</comment>
<dbReference type="PANTHER" id="PTHR11590:SF69">
    <property type="entry name" value="RE08173P"/>
    <property type="match status" value="1"/>
</dbReference>
<organism evidence="3 4">
    <name type="scientific">Meganyctiphanes norvegica</name>
    <name type="common">Northern krill</name>
    <name type="synonym">Thysanopoda norvegica</name>
    <dbReference type="NCBI Taxonomy" id="48144"/>
    <lineage>
        <taxon>Eukaryota</taxon>
        <taxon>Metazoa</taxon>
        <taxon>Ecdysozoa</taxon>
        <taxon>Arthropoda</taxon>
        <taxon>Crustacea</taxon>
        <taxon>Multicrustacea</taxon>
        <taxon>Malacostraca</taxon>
        <taxon>Eumalacostraca</taxon>
        <taxon>Eucarida</taxon>
        <taxon>Euphausiacea</taxon>
        <taxon>Euphausiidae</taxon>
        <taxon>Meganyctiphanes</taxon>
    </lineage>
</organism>